<evidence type="ECO:0000313" key="2">
    <source>
        <dbReference type="Proteomes" id="UP001153069"/>
    </source>
</evidence>
<name>A0A9N8HEM9_9STRA</name>
<organism evidence="1 2">
    <name type="scientific">Seminavis robusta</name>
    <dbReference type="NCBI Taxonomy" id="568900"/>
    <lineage>
        <taxon>Eukaryota</taxon>
        <taxon>Sar</taxon>
        <taxon>Stramenopiles</taxon>
        <taxon>Ochrophyta</taxon>
        <taxon>Bacillariophyta</taxon>
        <taxon>Bacillariophyceae</taxon>
        <taxon>Bacillariophycidae</taxon>
        <taxon>Naviculales</taxon>
        <taxon>Naviculaceae</taxon>
        <taxon>Seminavis</taxon>
    </lineage>
</organism>
<evidence type="ECO:0000313" key="1">
    <source>
        <dbReference type="EMBL" id="CAB9510012.1"/>
    </source>
</evidence>
<accession>A0A9N8HEM9</accession>
<sequence>MLNQFIDRILSFLLAARSWCQWATNGGRLVVDRLNSSLLFLVGFVHSVCGRMIGRCVAWETLFAFSSDETDDISMVIRVTTTIGYDKRVQGCLTVQQFGRTTLFRVLIDGHEVVDGAGGNQQGARIQGAVYLPESLQWDPLFKKVKSSNTTSIRGRCAYVKFGPNISGVSALQATLIHSNSNKSADAKRVFAALEECIKNAAEVVNNVSQSNNNFHL</sequence>
<dbReference type="AlphaFoldDB" id="A0A9N8HEM9"/>
<gene>
    <name evidence="1" type="ORF">SEMRO_414_G138410.1</name>
</gene>
<proteinExistence type="predicted"/>
<keyword evidence="2" id="KW-1185">Reference proteome</keyword>
<dbReference type="Proteomes" id="UP001153069">
    <property type="component" value="Unassembled WGS sequence"/>
</dbReference>
<reference evidence="1" key="1">
    <citation type="submission" date="2020-06" db="EMBL/GenBank/DDBJ databases">
        <authorList>
            <consortium name="Plant Systems Biology data submission"/>
        </authorList>
    </citation>
    <scope>NUCLEOTIDE SEQUENCE</scope>
    <source>
        <strain evidence="1">D6</strain>
    </source>
</reference>
<dbReference type="EMBL" id="CAICTM010000413">
    <property type="protein sequence ID" value="CAB9510012.1"/>
    <property type="molecule type" value="Genomic_DNA"/>
</dbReference>
<comment type="caution">
    <text evidence="1">The sequence shown here is derived from an EMBL/GenBank/DDBJ whole genome shotgun (WGS) entry which is preliminary data.</text>
</comment>
<protein>
    <submittedName>
        <fullName evidence="1">Uncharacterized protein</fullName>
    </submittedName>
</protein>